<dbReference type="PRINTS" id="PR00996">
    <property type="entry name" value="CHERMTFRASE"/>
</dbReference>
<dbReference type="InterPro" id="IPR022642">
    <property type="entry name" value="CheR_C"/>
</dbReference>
<dbReference type="AlphaFoldDB" id="A0A2N5XM84"/>
<dbReference type="RefSeq" id="WP_101535304.1">
    <property type="nucleotide sequence ID" value="NZ_JBFHIU010000045.1"/>
</dbReference>
<dbReference type="SUPFAM" id="SSF53335">
    <property type="entry name" value="S-adenosyl-L-methionine-dependent methyltransferases"/>
    <property type="match status" value="1"/>
</dbReference>
<comment type="function">
    <text evidence="5">Methylation of the membrane-bound methyl-accepting chemotaxis proteins (MCP) to form gamma-glutamyl methyl ester residues in MCP.</text>
</comment>
<keyword evidence="3 5" id="KW-0808">Transferase</keyword>
<dbReference type="Gene3D" id="1.10.155.10">
    <property type="entry name" value="Chemotaxis receptor methyltransferase CheR, N-terminal domain"/>
    <property type="match status" value="1"/>
</dbReference>
<dbReference type="SUPFAM" id="SSF47757">
    <property type="entry name" value="Chemotaxis receptor methyltransferase CheR, N-terminal domain"/>
    <property type="match status" value="1"/>
</dbReference>
<dbReference type="PROSITE" id="PS50123">
    <property type="entry name" value="CHER"/>
    <property type="match status" value="1"/>
</dbReference>
<dbReference type="Pfam" id="PF03705">
    <property type="entry name" value="CheR_N"/>
    <property type="match status" value="1"/>
</dbReference>
<keyword evidence="10" id="KW-1185">Reference proteome</keyword>
<evidence type="ECO:0000256" key="2">
    <source>
        <dbReference type="ARBA" id="ARBA00022603"/>
    </source>
</evidence>
<evidence type="ECO:0000313" key="10">
    <source>
        <dbReference type="Proteomes" id="UP000234881"/>
    </source>
</evidence>
<keyword evidence="2 5" id="KW-0489">Methyltransferase</keyword>
<feature type="domain" description="CheR-type methyltransferase" evidence="8">
    <location>
        <begin position="1"/>
        <end position="256"/>
    </location>
</feature>
<evidence type="ECO:0000256" key="7">
    <source>
        <dbReference type="SAM" id="MobiDB-lite"/>
    </source>
</evidence>
<feature type="binding site" evidence="6">
    <location>
        <position position="140"/>
    </location>
    <ligand>
        <name>S-adenosyl-L-methionine</name>
        <dbReference type="ChEBI" id="CHEBI:59789"/>
    </ligand>
</feature>
<dbReference type="InterPro" id="IPR036804">
    <property type="entry name" value="CheR_N_sf"/>
</dbReference>
<comment type="catalytic activity">
    <reaction evidence="1 5">
        <text>L-glutamyl-[protein] + S-adenosyl-L-methionine = [protein]-L-glutamate 5-O-methyl ester + S-adenosyl-L-homocysteine</text>
        <dbReference type="Rhea" id="RHEA:24452"/>
        <dbReference type="Rhea" id="RHEA-COMP:10208"/>
        <dbReference type="Rhea" id="RHEA-COMP:10311"/>
        <dbReference type="ChEBI" id="CHEBI:29973"/>
        <dbReference type="ChEBI" id="CHEBI:57856"/>
        <dbReference type="ChEBI" id="CHEBI:59789"/>
        <dbReference type="ChEBI" id="CHEBI:82795"/>
        <dbReference type="EC" id="2.1.1.80"/>
    </reaction>
</comment>
<evidence type="ECO:0000313" key="9">
    <source>
        <dbReference type="EMBL" id="PLW75602.1"/>
    </source>
</evidence>
<organism evidence="9 10">
    <name type="scientific">Cohaesibacter celericrescens</name>
    <dbReference type="NCBI Taxonomy" id="2067669"/>
    <lineage>
        <taxon>Bacteria</taxon>
        <taxon>Pseudomonadati</taxon>
        <taxon>Pseudomonadota</taxon>
        <taxon>Alphaproteobacteria</taxon>
        <taxon>Hyphomicrobiales</taxon>
        <taxon>Cohaesibacteraceae</taxon>
    </lineage>
</organism>
<feature type="binding site" evidence="6">
    <location>
        <position position="114"/>
    </location>
    <ligand>
        <name>S-adenosyl-L-methionine</name>
        <dbReference type="ChEBI" id="CHEBI:59789"/>
    </ligand>
</feature>
<dbReference type="EC" id="2.1.1.80" evidence="5"/>
<evidence type="ECO:0000256" key="4">
    <source>
        <dbReference type="ARBA" id="ARBA00022691"/>
    </source>
</evidence>
<feature type="binding site" evidence="6">
    <location>
        <position position="71"/>
    </location>
    <ligand>
        <name>S-adenosyl-L-methionine</name>
        <dbReference type="ChEBI" id="CHEBI:59789"/>
    </ligand>
</feature>
<dbReference type="PANTHER" id="PTHR24422:SF21">
    <property type="entry name" value="CHEMOTAXIS PROTEIN METHYLTRANSFERASE 1"/>
    <property type="match status" value="1"/>
</dbReference>
<comment type="caution">
    <text evidence="9">The sequence shown here is derived from an EMBL/GenBank/DDBJ whole genome shotgun (WGS) entry which is preliminary data.</text>
</comment>
<dbReference type="InterPro" id="IPR000780">
    <property type="entry name" value="CheR_MeTrfase"/>
</dbReference>
<feature type="region of interest" description="Disordered" evidence="7">
    <location>
        <begin position="276"/>
        <end position="315"/>
    </location>
</feature>
<feature type="binding site" evidence="6">
    <location>
        <position position="77"/>
    </location>
    <ligand>
        <name>S-adenosyl-L-methionine</name>
        <dbReference type="ChEBI" id="CHEBI:59789"/>
    </ligand>
</feature>
<dbReference type="GO" id="GO:0008983">
    <property type="term" value="F:protein-glutamate O-methyltransferase activity"/>
    <property type="evidence" value="ECO:0007669"/>
    <property type="project" value="UniProtKB-EC"/>
</dbReference>
<feature type="binding site" evidence="6">
    <location>
        <begin position="212"/>
        <end position="213"/>
    </location>
    <ligand>
        <name>S-adenosyl-L-methionine</name>
        <dbReference type="ChEBI" id="CHEBI:59789"/>
    </ligand>
</feature>
<feature type="binding site" evidence="6">
    <location>
        <position position="73"/>
    </location>
    <ligand>
        <name>S-adenosyl-L-methionine</name>
        <dbReference type="ChEBI" id="CHEBI:59789"/>
    </ligand>
</feature>
<dbReference type="EMBL" id="PKUQ01000047">
    <property type="protein sequence ID" value="PLW75602.1"/>
    <property type="molecule type" value="Genomic_DNA"/>
</dbReference>
<dbReference type="InterPro" id="IPR022641">
    <property type="entry name" value="CheR_N"/>
</dbReference>
<dbReference type="Gene3D" id="3.40.50.150">
    <property type="entry name" value="Vaccinia Virus protein VP39"/>
    <property type="match status" value="1"/>
</dbReference>
<evidence type="ECO:0000259" key="8">
    <source>
        <dbReference type="PROSITE" id="PS50123"/>
    </source>
</evidence>
<name>A0A2N5XM84_9HYPH</name>
<dbReference type="InterPro" id="IPR050903">
    <property type="entry name" value="Bact_Chemotaxis_MeTrfase"/>
</dbReference>
<dbReference type="GO" id="GO:0032259">
    <property type="term" value="P:methylation"/>
    <property type="evidence" value="ECO:0007669"/>
    <property type="project" value="UniProtKB-KW"/>
</dbReference>
<evidence type="ECO:0000256" key="1">
    <source>
        <dbReference type="ARBA" id="ARBA00001541"/>
    </source>
</evidence>
<protein>
    <recommendedName>
        <fullName evidence="5">Chemotaxis protein methyltransferase</fullName>
        <ecNumber evidence="5">2.1.1.80</ecNumber>
    </recommendedName>
</protein>
<dbReference type="Pfam" id="PF01739">
    <property type="entry name" value="CheR"/>
    <property type="match status" value="1"/>
</dbReference>
<dbReference type="InterPro" id="IPR029063">
    <property type="entry name" value="SAM-dependent_MTases_sf"/>
</dbReference>
<dbReference type="Proteomes" id="UP000234881">
    <property type="component" value="Unassembled WGS sequence"/>
</dbReference>
<proteinExistence type="predicted"/>
<accession>A0A2N5XM84</accession>
<dbReference type="PANTHER" id="PTHR24422">
    <property type="entry name" value="CHEMOTAXIS PROTEIN METHYLTRANSFERASE"/>
    <property type="match status" value="1"/>
</dbReference>
<evidence type="ECO:0000256" key="5">
    <source>
        <dbReference type="PIRNR" id="PIRNR000410"/>
    </source>
</evidence>
<dbReference type="SMART" id="SM00138">
    <property type="entry name" value="MeTrc"/>
    <property type="match status" value="1"/>
</dbReference>
<gene>
    <name evidence="9" type="ORF">C0081_18285</name>
</gene>
<evidence type="ECO:0000256" key="6">
    <source>
        <dbReference type="PIRSR" id="PIRSR000410-1"/>
    </source>
</evidence>
<dbReference type="InterPro" id="IPR026024">
    <property type="entry name" value="Chemotaxis_MeTrfase_CheR"/>
</dbReference>
<keyword evidence="4 5" id="KW-0949">S-adenosyl-L-methionine</keyword>
<sequence length="315" mass="35002">MTPQDYSFLQGFLKEKSGLVLSNDKQYLIESRLMPIARQAGLETISDLIGKLRSFGERKLQIAVVEAMTTNESFFFRDKTPFDHFVDTIIPHLVQKRQRGRVRIWCAAASTGQEPYSLAMCLKENAAKLGGLSFEIIGTDISQDVLEKAKAGFYSQFEVQRGLPVQLLLKYFTQHGEMWQIAPDIRSMVTYKPFNLLDSFASMGQFDVIFCRNVLIYFDQATKSDIMQRLAKQMPDDGHLLLGAAETVVGLTTSFQSVAGKRGLYAKTRANADGAVGSLQKREASTGGFASRTPSTTTDKPALSPRFSSIPGGRR</sequence>
<dbReference type="PIRSF" id="PIRSF000410">
    <property type="entry name" value="CheR"/>
    <property type="match status" value="1"/>
</dbReference>
<reference evidence="9 10" key="1">
    <citation type="submission" date="2018-01" db="EMBL/GenBank/DDBJ databases">
        <title>The draft genome sequence of Cohaesibacter sp. H1304.</title>
        <authorList>
            <person name="Wang N.-N."/>
            <person name="Du Z.-J."/>
        </authorList>
    </citation>
    <scope>NUCLEOTIDE SEQUENCE [LARGE SCALE GENOMIC DNA]</scope>
    <source>
        <strain evidence="9 10">H1304</strain>
    </source>
</reference>
<dbReference type="OrthoDB" id="9816309at2"/>
<feature type="binding site" evidence="6">
    <location>
        <begin position="195"/>
        <end position="196"/>
    </location>
    <ligand>
        <name>S-adenosyl-L-methionine</name>
        <dbReference type="ChEBI" id="CHEBI:59789"/>
    </ligand>
</feature>
<evidence type="ECO:0000256" key="3">
    <source>
        <dbReference type="ARBA" id="ARBA00022679"/>
    </source>
</evidence>